<proteinExistence type="predicted"/>
<sequence length="126" mass="14297">MKLQKLVYYSQVWSIVWDDDTLFNEPIEAWKNGPVVRDLWESARGRFRISEIAAGSSAGLSEAQKETIDLVLEFYGDKDAQWLSDLTHMEYPWKEAYGRGQNSIVDLAVVADYYSSLSPDDAVTAP</sequence>
<protein>
    <submittedName>
        <fullName evidence="2">Putative phage-associated protein</fullName>
    </submittedName>
</protein>
<dbReference type="EMBL" id="JACIEN010000001">
    <property type="protein sequence ID" value="MBB4015514.1"/>
    <property type="molecule type" value="Genomic_DNA"/>
</dbReference>
<dbReference type="InterPro" id="IPR025272">
    <property type="entry name" value="SocA_Panacea"/>
</dbReference>
<dbReference type="Proteomes" id="UP000577362">
    <property type="component" value="Unassembled WGS sequence"/>
</dbReference>
<evidence type="ECO:0000313" key="3">
    <source>
        <dbReference type="Proteomes" id="UP000577362"/>
    </source>
</evidence>
<feature type="domain" description="Antitoxin SocA-like Panacea" evidence="1">
    <location>
        <begin position="3"/>
        <end position="94"/>
    </location>
</feature>
<comment type="caution">
    <text evidence="2">The sequence shown here is derived from an EMBL/GenBank/DDBJ whole genome shotgun (WGS) entry which is preliminary data.</text>
</comment>
<accession>A0A840BRY0</accession>
<name>A0A840BRY0_9HYPH</name>
<dbReference type="AlphaFoldDB" id="A0A840BRY0"/>
<dbReference type="RefSeq" id="WP_246372786.1">
    <property type="nucleotide sequence ID" value="NZ_JACIEN010000001.1"/>
</dbReference>
<reference evidence="2 3" key="1">
    <citation type="submission" date="2020-08" db="EMBL/GenBank/DDBJ databases">
        <title>Genomic Encyclopedia of Type Strains, Phase IV (KMG-IV): sequencing the most valuable type-strain genomes for metagenomic binning, comparative biology and taxonomic classification.</title>
        <authorList>
            <person name="Goeker M."/>
        </authorList>
    </citation>
    <scope>NUCLEOTIDE SEQUENCE [LARGE SCALE GENOMIC DNA]</scope>
    <source>
        <strain evidence="2 3">DSM 103737</strain>
    </source>
</reference>
<dbReference type="Pfam" id="PF13274">
    <property type="entry name" value="SocA_Panacea"/>
    <property type="match status" value="1"/>
</dbReference>
<gene>
    <name evidence="2" type="ORF">GGR16_000520</name>
</gene>
<evidence type="ECO:0000259" key="1">
    <source>
        <dbReference type="Pfam" id="PF13274"/>
    </source>
</evidence>
<organism evidence="2 3">
    <name type="scientific">Chelatococcus caeni</name>
    <dbReference type="NCBI Taxonomy" id="1348468"/>
    <lineage>
        <taxon>Bacteria</taxon>
        <taxon>Pseudomonadati</taxon>
        <taxon>Pseudomonadota</taxon>
        <taxon>Alphaproteobacteria</taxon>
        <taxon>Hyphomicrobiales</taxon>
        <taxon>Chelatococcaceae</taxon>
        <taxon>Chelatococcus</taxon>
    </lineage>
</organism>
<evidence type="ECO:0000313" key="2">
    <source>
        <dbReference type="EMBL" id="MBB4015514.1"/>
    </source>
</evidence>
<keyword evidence="3" id="KW-1185">Reference proteome</keyword>